<proteinExistence type="predicted"/>
<dbReference type="Proteomes" id="UP001499852">
    <property type="component" value="Unassembled WGS sequence"/>
</dbReference>
<evidence type="ECO:0000313" key="4">
    <source>
        <dbReference type="Proteomes" id="UP001499852"/>
    </source>
</evidence>
<feature type="region of interest" description="Disordered" evidence="1">
    <location>
        <begin position="27"/>
        <end position="60"/>
    </location>
</feature>
<dbReference type="RefSeq" id="WP_345738476.1">
    <property type="nucleotide sequence ID" value="NZ_BAABIA010000010.1"/>
</dbReference>
<feature type="chain" id="PRO_5045632814" description="Lipoprotein" evidence="2">
    <location>
        <begin position="27"/>
        <end position="60"/>
    </location>
</feature>
<name>A0ABP9PJW2_9BACT</name>
<gene>
    <name evidence="3" type="ORF">GCM10023213_43010</name>
</gene>
<feature type="compositionally biased region" description="Basic residues" evidence="1">
    <location>
        <begin position="35"/>
        <end position="44"/>
    </location>
</feature>
<evidence type="ECO:0000256" key="1">
    <source>
        <dbReference type="SAM" id="MobiDB-lite"/>
    </source>
</evidence>
<keyword evidence="2" id="KW-0732">Signal</keyword>
<sequence>MKSIVYLTLAAILALVVPSCSTHVNAGGGASVNRGKAKHSHHHQRSDTRVKANVGASVGL</sequence>
<keyword evidence="4" id="KW-1185">Reference proteome</keyword>
<comment type="caution">
    <text evidence="3">The sequence shown here is derived from an EMBL/GenBank/DDBJ whole genome shotgun (WGS) entry which is preliminary data.</text>
</comment>
<evidence type="ECO:0000313" key="3">
    <source>
        <dbReference type="EMBL" id="GAA5147799.1"/>
    </source>
</evidence>
<feature type="signal peptide" evidence="2">
    <location>
        <begin position="1"/>
        <end position="26"/>
    </location>
</feature>
<protein>
    <recommendedName>
        <fullName evidence="5">Lipoprotein</fullName>
    </recommendedName>
</protein>
<evidence type="ECO:0008006" key="5">
    <source>
        <dbReference type="Google" id="ProtNLM"/>
    </source>
</evidence>
<evidence type="ECO:0000256" key="2">
    <source>
        <dbReference type="SAM" id="SignalP"/>
    </source>
</evidence>
<reference evidence="4" key="1">
    <citation type="journal article" date="2019" name="Int. J. Syst. Evol. Microbiol.">
        <title>The Global Catalogue of Microorganisms (GCM) 10K type strain sequencing project: providing services to taxonomists for standard genome sequencing and annotation.</title>
        <authorList>
            <consortium name="The Broad Institute Genomics Platform"/>
            <consortium name="The Broad Institute Genome Sequencing Center for Infectious Disease"/>
            <person name="Wu L."/>
            <person name="Ma J."/>
        </authorList>
    </citation>
    <scope>NUCLEOTIDE SEQUENCE [LARGE SCALE GENOMIC DNA]</scope>
    <source>
        <strain evidence="4">JCM 18053</strain>
    </source>
</reference>
<dbReference type="EMBL" id="BAABIA010000010">
    <property type="protein sequence ID" value="GAA5147799.1"/>
    <property type="molecule type" value="Genomic_DNA"/>
</dbReference>
<organism evidence="3 4">
    <name type="scientific">Prosthecobacter algae</name>
    <dbReference type="NCBI Taxonomy" id="1144682"/>
    <lineage>
        <taxon>Bacteria</taxon>
        <taxon>Pseudomonadati</taxon>
        <taxon>Verrucomicrobiota</taxon>
        <taxon>Verrucomicrobiia</taxon>
        <taxon>Verrucomicrobiales</taxon>
        <taxon>Verrucomicrobiaceae</taxon>
        <taxon>Prosthecobacter</taxon>
    </lineage>
</organism>
<accession>A0ABP9PJW2</accession>